<feature type="region of interest" description="Disordered" evidence="7">
    <location>
        <begin position="1420"/>
        <end position="1458"/>
    </location>
</feature>
<dbReference type="PROSITE" id="PS51910">
    <property type="entry name" value="GH18_2"/>
    <property type="match status" value="3"/>
</dbReference>
<dbReference type="InterPro" id="IPR050314">
    <property type="entry name" value="Glycosyl_Hydrlase_18"/>
</dbReference>
<keyword evidence="4 8" id="KW-0732">Signal</keyword>
<evidence type="ECO:0000256" key="8">
    <source>
        <dbReference type="SAM" id="SignalP"/>
    </source>
</evidence>
<dbReference type="PANTHER" id="PTHR11177:SF235">
    <property type="entry name" value="CHITINASE-LIKE PROTEIN IDGF1-RELATED"/>
    <property type="match status" value="1"/>
</dbReference>
<comment type="similarity">
    <text evidence="2">Belongs to the glycosyl hydrolase 18 family. IDGF subfamily.</text>
</comment>
<dbReference type="PANTHER" id="PTHR11177">
    <property type="entry name" value="CHITINASE"/>
    <property type="match status" value="1"/>
</dbReference>
<dbReference type="Gene3D" id="3.20.20.80">
    <property type="entry name" value="Glycosidases"/>
    <property type="match status" value="3"/>
</dbReference>
<feature type="chain" id="PRO_5040331262" description="GH18 domain-containing protein" evidence="8">
    <location>
        <begin position="17"/>
        <end position="1458"/>
    </location>
</feature>
<name>A0A9P0H4L5_NEZVI</name>
<evidence type="ECO:0000256" key="4">
    <source>
        <dbReference type="ARBA" id="ARBA00022729"/>
    </source>
</evidence>
<evidence type="ECO:0000256" key="2">
    <source>
        <dbReference type="ARBA" id="ARBA00006606"/>
    </source>
</evidence>
<dbReference type="FunFam" id="3.20.20.80:FF:000071">
    <property type="entry name" value="Imaginal disc growth factor"/>
    <property type="match status" value="3"/>
</dbReference>
<keyword evidence="5" id="KW-1015">Disulfide bond</keyword>
<keyword evidence="3" id="KW-0964">Secreted</keyword>
<dbReference type="Pfam" id="PF00704">
    <property type="entry name" value="Glyco_hydro_18"/>
    <property type="match status" value="3"/>
</dbReference>
<dbReference type="GO" id="GO:0004568">
    <property type="term" value="F:chitinase activity"/>
    <property type="evidence" value="ECO:0007669"/>
    <property type="project" value="TreeGrafter"/>
</dbReference>
<dbReference type="Proteomes" id="UP001152798">
    <property type="component" value="Chromosome 3"/>
</dbReference>
<evidence type="ECO:0000313" key="11">
    <source>
        <dbReference type="Proteomes" id="UP001152798"/>
    </source>
</evidence>
<protein>
    <recommendedName>
        <fullName evidence="9">GH18 domain-containing protein</fullName>
    </recommendedName>
</protein>
<accession>A0A9P0H4L5</accession>
<dbReference type="EMBL" id="OV725079">
    <property type="protein sequence ID" value="CAH1394995.1"/>
    <property type="molecule type" value="Genomic_DNA"/>
</dbReference>
<feature type="domain" description="GH18" evidence="9">
    <location>
        <begin position="893"/>
        <end position="1307"/>
    </location>
</feature>
<gene>
    <name evidence="10" type="ORF">NEZAVI_LOCUS5347</name>
</gene>
<evidence type="ECO:0000256" key="6">
    <source>
        <dbReference type="ARBA" id="ARBA00023180"/>
    </source>
</evidence>
<dbReference type="SUPFAM" id="SSF54556">
    <property type="entry name" value="Chitinase insertion domain"/>
    <property type="match status" value="3"/>
</dbReference>
<dbReference type="InterPro" id="IPR029070">
    <property type="entry name" value="Chitinase_insertion_sf"/>
</dbReference>
<dbReference type="SUPFAM" id="SSF51445">
    <property type="entry name" value="(Trans)glycosidases"/>
    <property type="match status" value="3"/>
</dbReference>
<evidence type="ECO:0000256" key="1">
    <source>
        <dbReference type="ARBA" id="ARBA00004613"/>
    </source>
</evidence>
<dbReference type="GO" id="GO:0005975">
    <property type="term" value="P:carbohydrate metabolic process"/>
    <property type="evidence" value="ECO:0007669"/>
    <property type="project" value="InterPro"/>
</dbReference>
<evidence type="ECO:0000256" key="3">
    <source>
        <dbReference type="ARBA" id="ARBA00022525"/>
    </source>
</evidence>
<dbReference type="Gene3D" id="3.10.50.10">
    <property type="match status" value="3"/>
</dbReference>
<dbReference type="GO" id="GO:0008061">
    <property type="term" value="F:chitin binding"/>
    <property type="evidence" value="ECO:0007669"/>
    <property type="project" value="InterPro"/>
</dbReference>
<dbReference type="OrthoDB" id="76388at2759"/>
<evidence type="ECO:0000256" key="5">
    <source>
        <dbReference type="ARBA" id="ARBA00023157"/>
    </source>
</evidence>
<dbReference type="GO" id="GO:0006032">
    <property type="term" value="P:chitin catabolic process"/>
    <property type="evidence" value="ECO:0007669"/>
    <property type="project" value="TreeGrafter"/>
</dbReference>
<proteinExistence type="inferred from homology"/>
<evidence type="ECO:0000259" key="9">
    <source>
        <dbReference type="PROSITE" id="PS51910"/>
    </source>
</evidence>
<feature type="signal peptide" evidence="8">
    <location>
        <begin position="1"/>
        <end position="16"/>
    </location>
</feature>
<dbReference type="GO" id="GO:0005576">
    <property type="term" value="C:extracellular region"/>
    <property type="evidence" value="ECO:0007669"/>
    <property type="project" value="UniProtKB-SubCell"/>
</dbReference>
<sequence>MRFLFFLLFTAAPVFGGRVVCYWNGKSILRKDTGQVSFESIDRALNLCSHLIYGFAAINDDYYTLEPIDKKIDWDTDKGKGQWRKVAELKKSHPGLTIMLSVGGYEDQEDLDKYLKLLNKQERRTAFATSVVTTLREYGFDGIDLAWQFPHVEEKTEKSLIGSIWDMITKAFGSGVDKKASLHRDYFVVLCSEMKAELRPENKTLSVSVLPHVNSTAYFDVKSLMHYVDMVNLWAVDFRTPERTQGLADYPHPLHLVTQRLPHQNVEAVVRHWLNHEAIAYKLNLGIATWGRSWRLKDVSSWSGIPPLKADGPGAEGRYTKTKGFLAYYEICYPLVTADNDTAPEDSLRMGASDKRQSGAFAYTLPSKNVRGIWVGYEDPETAAAKASFAKHIGLGGVAILDIALDNPWGVCEGIIFPITKAARKSIAFESRVVCYWNGKSYWREGNAKVTIDDIRPGLAQCSYLIYGYAAINDDNYHLEPIDKKLDLDTDKGQGLWKKVTALKKEHPQLPIFLSVGGYEDTDDMDKYLDVLEKPERRTAFVDSVVELLNKYHFDGIDLAWQFPHQEEKTTKSAMENHKCLRSWSRQEGQLAQGLLHSSLQGAQSRIEARQEAPVHRCPSAYQHYRMISAYFDVRSLIPYVDMVNLWTVDFRTPDRSPDQADYVHPLTFKKPRLEHQNSEAVIRHWLNNGAEPSKLNLGIGTWGRSWVLTRDSGLSGSPPLKADGAGEKGTHTKTKGLLAYYEICTRLVSPSNPRAPEGSLRKMTESQTSLGTYGYSLPDRKVDRGLWVGFEEPSTAAAKAELAKRHRLGGVAVLDLALDDSRGICDGTKFPIARAAKLNTSAPRSVANFPQLNIPSFGGADISCVYSLASFSQEKMRFLFLFFLAVAPAFGARVICYWNGKSFWREGTAKVTVEDIKVGASLCTHLIYGFAAIDDDEYHIEPIDKKLDLDKGKGQWRAVASLKQSQPGLSILLSVGGYEDHEDEEKYFEVLEKPERRTKFINTVVALLREFKFDGVDLAWQFPPQHEKYEKTSIASIWHKIKKTFGAGVDSKAIEHRDQFVALCRELKAQLRPEGRMLSVGVLPHVNSTTYMDIRSLMPYVDMVNLWAVDFRTPDRAPQKADYVHPLVFLYPRLPHQNVEAVVRHWLDNGAEPQKLNLGIATWGRSWKLNEESGLSGTPPVIADGPGGKGPHTKTDGLLAYYEVCIKLVSPTNPTAPAGMLRKVGDPERKMGAYAFRLPDQRAGESEGLWVGFEEPDTAAAKAVYAKSRGLGGVAILDLGLDDSRGICDGNRYPITRAAKLNLDNLGGISMILPAQPAYPVQPPYNGAPSQPYIGVPQPPYSGVPSQPGYGNVQLPQPAYGNLQPGYGGVQPQQPAYGGIQTPQQPAYGGVQTPQQPAYGGVQTPQQGFGGVQTPQQGYGGLQTPQQGFGGVQPPQPGFNYTPNRTQIIYSPPHNGR</sequence>
<dbReference type="InterPro" id="IPR017853">
    <property type="entry name" value="GH"/>
</dbReference>
<dbReference type="InterPro" id="IPR011583">
    <property type="entry name" value="Chitinase_II/V-like_cat"/>
</dbReference>
<dbReference type="InterPro" id="IPR001223">
    <property type="entry name" value="Glyco_hydro18_cat"/>
</dbReference>
<dbReference type="SMART" id="SM00636">
    <property type="entry name" value="Glyco_18"/>
    <property type="match status" value="3"/>
</dbReference>
<keyword evidence="11" id="KW-1185">Reference proteome</keyword>
<feature type="domain" description="GH18" evidence="9">
    <location>
        <begin position="431"/>
        <end position="844"/>
    </location>
</feature>
<keyword evidence="6" id="KW-0325">Glycoprotein</keyword>
<comment type="subcellular location">
    <subcellularLocation>
        <location evidence="1">Secreted</location>
    </subcellularLocation>
</comment>
<evidence type="ECO:0000313" key="10">
    <source>
        <dbReference type="EMBL" id="CAH1394995.1"/>
    </source>
</evidence>
<reference evidence="10" key="1">
    <citation type="submission" date="2022-01" db="EMBL/GenBank/DDBJ databases">
        <authorList>
            <person name="King R."/>
        </authorList>
    </citation>
    <scope>NUCLEOTIDE SEQUENCE</scope>
</reference>
<feature type="domain" description="GH18" evidence="9">
    <location>
        <begin position="17"/>
        <end position="430"/>
    </location>
</feature>
<evidence type="ECO:0000256" key="7">
    <source>
        <dbReference type="SAM" id="MobiDB-lite"/>
    </source>
</evidence>
<organism evidence="10 11">
    <name type="scientific">Nezara viridula</name>
    <name type="common">Southern green stink bug</name>
    <name type="synonym">Cimex viridulus</name>
    <dbReference type="NCBI Taxonomy" id="85310"/>
    <lineage>
        <taxon>Eukaryota</taxon>
        <taxon>Metazoa</taxon>
        <taxon>Ecdysozoa</taxon>
        <taxon>Arthropoda</taxon>
        <taxon>Hexapoda</taxon>
        <taxon>Insecta</taxon>
        <taxon>Pterygota</taxon>
        <taxon>Neoptera</taxon>
        <taxon>Paraneoptera</taxon>
        <taxon>Hemiptera</taxon>
        <taxon>Heteroptera</taxon>
        <taxon>Panheteroptera</taxon>
        <taxon>Pentatomomorpha</taxon>
        <taxon>Pentatomoidea</taxon>
        <taxon>Pentatomidae</taxon>
        <taxon>Pentatominae</taxon>
        <taxon>Nezara</taxon>
    </lineage>
</organism>